<proteinExistence type="predicted"/>
<sequence length="602" mass="68106">MQVHSFHIPVMGIGFTIDTPVKVAHLGISSAISLVDDILAERMRQFYSIKFNLPFQGISHNQEDSRAKRITAYLDIVNTIVNQKFSEFKALIIGKQEELRNYMALLPTSSQLRLQLEEAIQKRCSDSINSIIEKYLHPGSIDVNIMTKLDKENYKNGEKLPAEFNDAHAALRGFANSSLSSSIVLSAGMNARLYTYMEQFDDFYPNKNGRCKKKIILKVSDYRSAIVQGKIFAKKGLWISEFRVESGLNCGGHAFATQGYLMGPILEEFSNNRDHLRDELFEIYAKALEAKQKPVPSEAPEMKLTAQGGLGTHEEHQFLMKQYNLDSIGWGSPFLLVPEAVSIDKDTIELLAKGTEKDYFLSHVSPVGVRFNNIRGASRDTEQQLNVANNKPGANCTKQFIKLNKEYTDRPICKASKEYQKIKIDELNNSDKSGAEYEKAYKDITVKSCICNGLGVATLRSHGMDTKKEGDGVSICPGPNLAYFIREATLAEMVNHIYGRADLLGNTDRPNLFMKELSMYLDYIEEEMESIESPDARQIKSWNEYLANLQNGMNYYHDIFSFKENWSETVTKQAISTLTEYNKRHFKIKNTLAKLSSPVESL</sequence>
<dbReference type="EMBL" id="SLWK01000012">
    <property type="protein sequence ID" value="TCO06811.1"/>
    <property type="molecule type" value="Genomic_DNA"/>
</dbReference>
<dbReference type="RefSeq" id="WP_132434606.1">
    <property type="nucleotide sequence ID" value="NZ_SLWK01000012.1"/>
</dbReference>
<reference evidence="1 2" key="1">
    <citation type="submission" date="2019-03" db="EMBL/GenBank/DDBJ databases">
        <title>Genomic Encyclopedia of Type Strains, Phase IV (KMG-IV): sequencing the most valuable type-strain genomes for metagenomic binning, comparative biology and taxonomic classification.</title>
        <authorList>
            <person name="Goeker M."/>
        </authorList>
    </citation>
    <scope>NUCLEOTIDE SEQUENCE [LARGE SCALE GENOMIC DNA]</scope>
    <source>
        <strain evidence="1 2">DSM 24179</strain>
    </source>
</reference>
<name>A0A4R2GFT9_9BACT</name>
<comment type="caution">
    <text evidence="1">The sequence shown here is derived from an EMBL/GenBank/DDBJ whole genome shotgun (WGS) entry which is preliminary data.</text>
</comment>
<organism evidence="1 2">
    <name type="scientific">Natronoflexus pectinivorans</name>
    <dbReference type="NCBI Taxonomy" id="682526"/>
    <lineage>
        <taxon>Bacteria</taxon>
        <taxon>Pseudomonadati</taxon>
        <taxon>Bacteroidota</taxon>
        <taxon>Bacteroidia</taxon>
        <taxon>Marinilabiliales</taxon>
        <taxon>Marinilabiliaceae</taxon>
        <taxon>Natronoflexus</taxon>
    </lineage>
</organism>
<dbReference type="AlphaFoldDB" id="A0A4R2GFT9"/>
<keyword evidence="2" id="KW-1185">Reference proteome</keyword>
<protein>
    <submittedName>
        <fullName evidence="1">Uncharacterized protein</fullName>
    </submittedName>
</protein>
<dbReference type="Proteomes" id="UP000295221">
    <property type="component" value="Unassembled WGS sequence"/>
</dbReference>
<accession>A0A4R2GFT9</accession>
<dbReference type="OrthoDB" id="9811599at2"/>
<evidence type="ECO:0000313" key="2">
    <source>
        <dbReference type="Proteomes" id="UP000295221"/>
    </source>
</evidence>
<evidence type="ECO:0000313" key="1">
    <source>
        <dbReference type="EMBL" id="TCO06811.1"/>
    </source>
</evidence>
<gene>
    <name evidence="1" type="ORF">EV194_11233</name>
</gene>